<dbReference type="EMBL" id="CM045869">
    <property type="protein sequence ID" value="KAI7955417.1"/>
    <property type="molecule type" value="Genomic_DNA"/>
</dbReference>
<accession>A0ACC0ENH3</accession>
<organism evidence="1 2">
    <name type="scientific">Puccinia striiformis f. sp. tritici</name>
    <dbReference type="NCBI Taxonomy" id="168172"/>
    <lineage>
        <taxon>Eukaryota</taxon>
        <taxon>Fungi</taxon>
        <taxon>Dikarya</taxon>
        <taxon>Basidiomycota</taxon>
        <taxon>Pucciniomycotina</taxon>
        <taxon>Pucciniomycetes</taxon>
        <taxon>Pucciniales</taxon>
        <taxon>Pucciniaceae</taxon>
        <taxon>Puccinia</taxon>
    </lineage>
</organism>
<reference evidence="2" key="2">
    <citation type="journal article" date="2018" name="Mol. Plant Microbe Interact.">
        <title>Genome sequence resources for the wheat stripe rust pathogen (Puccinia striiformis f. sp. tritici) and the barley stripe rust pathogen (Puccinia striiformis f. sp. hordei).</title>
        <authorList>
            <person name="Xia C."/>
            <person name="Wang M."/>
            <person name="Yin C."/>
            <person name="Cornejo O.E."/>
            <person name="Hulbert S.H."/>
            <person name="Chen X."/>
        </authorList>
    </citation>
    <scope>NUCLEOTIDE SEQUENCE [LARGE SCALE GENOMIC DNA]</scope>
    <source>
        <strain evidence="2">93-210</strain>
    </source>
</reference>
<evidence type="ECO:0000313" key="1">
    <source>
        <dbReference type="EMBL" id="KAI7955417.1"/>
    </source>
</evidence>
<reference evidence="2" key="1">
    <citation type="journal article" date="2018" name="BMC Genomics">
        <title>Genomic insights into host adaptation between the wheat stripe rust pathogen (Puccinia striiformis f. sp. tritici) and the barley stripe rust pathogen (Puccinia striiformis f. sp. hordei).</title>
        <authorList>
            <person name="Xia C."/>
            <person name="Wang M."/>
            <person name="Yin C."/>
            <person name="Cornejo O.E."/>
            <person name="Hulbert S.H."/>
            <person name="Chen X."/>
        </authorList>
    </citation>
    <scope>NUCLEOTIDE SEQUENCE [LARGE SCALE GENOMIC DNA]</scope>
    <source>
        <strain evidence="2">93-210</strain>
    </source>
</reference>
<keyword evidence="2" id="KW-1185">Reference proteome</keyword>
<protein>
    <submittedName>
        <fullName evidence="1">Uncharacterized protein</fullName>
    </submittedName>
</protein>
<dbReference type="Proteomes" id="UP001060170">
    <property type="component" value="Chromosome 5"/>
</dbReference>
<evidence type="ECO:0000313" key="2">
    <source>
        <dbReference type="Proteomes" id="UP001060170"/>
    </source>
</evidence>
<reference evidence="1 2" key="3">
    <citation type="journal article" date="2022" name="Microbiol. Spectr.">
        <title>Folding features and dynamics of 3D genome architecture in plant fungal pathogens.</title>
        <authorList>
            <person name="Xia C."/>
        </authorList>
    </citation>
    <scope>NUCLEOTIDE SEQUENCE [LARGE SCALE GENOMIC DNA]</scope>
    <source>
        <strain evidence="1 2">93-210</strain>
    </source>
</reference>
<sequence>MNKQWSRRPVYQVENSYETRIRYLEEVVHLLSSRTNLTLPPVIFSAPQTASFRYSTDRGLVPLLSKTTARSLAVAQSSYRASSHGPTISSRWSGLLSTSEAHRSLAVGKSRSVSSSPQSTNPQPPPLDTCFLPREGQSPSLNDRSPSLTDPPPSHAINTATENTRQLASLGSVSLADLEAVHTQPSADFTPTEIHASSQITSTGTSMPSISIVDAISNACCHPSDLTSPEPPQLNNQSPQQPQNPCGSSLTSTSANFPINKIEHSHQIYISPPPSRPSTPPALAERPELLPPSAPSPIYSTRPLPVLPACSLAIDSTSKAYPEEFDVTEGGAITVMEYSDCSMDFQLAPDLSQAALKQYEDIDNYLKLANADETKMKKKKKKKKKKANPTSTRDNPVSDTNSTPDNPVLFYV</sequence>
<proteinExistence type="predicted"/>
<comment type="caution">
    <text evidence="1">The sequence shown here is derived from an EMBL/GenBank/DDBJ whole genome shotgun (WGS) entry which is preliminary data.</text>
</comment>
<name>A0ACC0ENH3_9BASI</name>
<gene>
    <name evidence="1" type="ORF">MJO28_005817</name>
</gene>